<evidence type="ECO:0000259" key="2">
    <source>
        <dbReference type="Pfam" id="PF01882"/>
    </source>
</evidence>
<evidence type="ECO:0000313" key="4">
    <source>
        <dbReference type="Proteomes" id="UP000319383"/>
    </source>
</evidence>
<dbReference type="KEGG" id="sdyn:Mal52_20250"/>
<dbReference type="PANTHER" id="PTHR34351:SF1">
    <property type="entry name" value="SLR1927 PROTEIN"/>
    <property type="match status" value="1"/>
</dbReference>
<feature type="transmembrane region" description="Helical" evidence="1">
    <location>
        <begin position="51"/>
        <end position="71"/>
    </location>
</feature>
<dbReference type="Proteomes" id="UP000319383">
    <property type="component" value="Chromosome"/>
</dbReference>
<keyword evidence="1" id="KW-1133">Transmembrane helix</keyword>
<gene>
    <name evidence="3" type="ORF">Mal52_20250</name>
</gene>
<accession>A0A517ZM19</accession>
<evidence type="ECO:0000313" key="3">
    <source>
        <dbReference type="EMBL" id="QDU43549.1"/>
    </source>
</evidence>
<reference evidence="3 4" key="1">
    <citation type="submission" date="2019-02" db="EMBL/GenBank/DDBJ databases">
        <title>Deep-cultivation of Planctomycetes and their phenomic and genomic characterization uncovers novel biology.</title>
        <authorList>
            <person name="Wiegand S."/>
            <person name="Jogler M."/>
            <person name="Boedeker C."/>
            <person name="Pinto D."/>
            <person name="Vollmers J."/>
            <person name="Rivas-Marin E."/>
            <person name="Kohn T."/>
            <person name="Peeters S.H."/>
            <person name="Heuer A."/>
            <person name="Rast P."/>
            <person name="Oberbeckmann S."/>
            <person name="Bunk B."/>
            <person name="Jeske O."/>
            <person name="Meyerdierks A."/>
            <person name="Storesund J.E."/>
            <person name="Kallscheuer N."/>
            <person name="Luecker S."/>
            <person name="Lage O.M."/>
            <person name="Pohl T."/>
            <person name="Merkel B.J."/>
            <person name="Hornburger P."/>
            <person name="Mueller R.-W."/>
            <person name="Bruemmer F."/>
            <person name="Labrenz M."/>
            <person name="Spormann A.M."/>
            <person name="Op den Camp H."/>
            <person name="Overmann J."/>
            <person name="Amann R."/>
            <person name="Jetten M.S.M."/>
            <person name="Mascher T."/>
            <person name="Medema M.H."/>
            <person name="Devos D.P."/>
            <person name="Kaster A.-K."/>
            <person name="Ovreas L."/>
            <person name="Rohde M."/>
            <person name="Galperin M.Y."/>
            <person name="Jogler C."/>
        </authorList>
    </citation>
    <scope>NUCLEOTIDE SEQUENCE [LARGE SCALE GENOMIC DNA]</scope>
    <source>
        <strain evidence="3 4">Mal52</strain>
    </source>
</reference>
<proteinExistence type="predicted"/>
<dbReference type="PANTHER" id="PTHR34351">
    <property type="entry name" value="SLR1927 PROTEIN-RELATED"/>
    <property type="match status" value="1"/>
</dbReference>
<evidence type="ECO:0000256" key="1">
    <source>
        <dbReference type="SAM" id="Phobius"/>
    </source>
</evidence>
<keyword evidence="4" id="KW-1185">Reference proteome</keyword>
<dbReference type="InterPro" id="IPR002881">
    <property type="entry name" value="DUF58"/>
</dbReference>
<keyword evidence="1" id="KW-0812">Transmembrane</keyword>
<dbReference type="RefSeq" id="WP_145375692.1">
    <property type="nucleotide sequence ID" value="NZ_CP036276.1"/>
</dbReference>
<feature type="transmembrane region" description="Helical" evidence="1">
    <location>
        <begin position="25"/>
        <end position="45"/>
    </location>
</feature>
<feature type="domain" description="DUF58" evidence="2">
    <location>
        <begin position="214"/>
        <end position="317"/>
    </location>
</feature>
<dbReference type="EMBL" id="CP036276">
    <property type="protein sequence ID" value="QDU43549.1"/>
    <property type="molecule type" value="Genomic_DNA"/>
</dbReference>
<dbReference type="Pfam" id="PF01882">
    <property type="entry name" value="DUF58"/>
    <property type="match status" value="1"/>
</dbReference>
<protein>
    <recommendedName>
        <fullName evidence="2">DUF58 domain-containing protein</fullName>
    </recommendedName>
</protein>
<dbReference type="AlphaFoldDB" id="A0A517ZM19"/>
<keyword evidence="1" id="KW-0472">Membrane</keyword>
<name>A0A517ZM19_9PLAN</name>
<sequence>MKDPLIVPAWVFEAWQFKVTQSARYLLYVSVLAGMGSISVMVPIYQVFCGLVGLLVVAWICGIIMSPRVTIQGRFPEKTTAGNPVTGQFQVTNRSRWPIFDIALGVFHLPQSLRQTQRDVPLATLPSKGTATLPVTLHAYRRGFYELPDVRAYTLFPFGIFRSGKAHKPLSSLLVLPSYHPVAGIDVPVGHRYQPGGIALTSNIGESPEYIGNREYVSGEPIRRLDFRSWARLGKPVVREFHEEYYCRIALILDTYIPAGQKPTREGFLQLEAAVSLAASVAGALSHGEYIIDIFAAGPELYVFRAGRHTAHFDNVLEILACVDACRNNPFDTISPAVSEELGNISATICVFLDWDESRQQLARQIVEAGSSLKVIIARDGETTVPLHAAEGDVSQYSVEQIQKGGLEIL</sequence>
<organism evidence="3 4">
    <name type="scientific">Symmachiella dynata</name>
    <dbReference type="NCBI Taxonomy" id="2527995"/>
    <lineage>
        <taxon>Bacteria</taxon>
        <taxon>Pseudomonadati</taxon>
        <taxon>Planctomycetota</taxon>
        <taxon>Planctomycetia</taxon>
        <taxon>Planctomycetales</taxon>
        <taxon>Planctomycetaceae</taxon>
        <taxon>Symmachiella</taxon>
    </lineage>
</organism>